<dbReference type="InterPro" id="IPR037185">
    <property type="entry name" value="EmrE-like"/>
</dbReference>
<evidence type="ECO:0000259" key="7">
    <source>
        <dbReference type="Pfam" id="PF00892"/>
    </source>
</evidence>
<reference evidence="9" key="2">
    <citation type="submission" date="2025-08" db="UniProtKB">
        <authorList>
            <consortium name="RefSeq"/>
        </authorList>
    </citation>
    <scope>IDENTIFICATION</scope>
    <source>
        <tissue evidence="9">Leaf</tissue>
    </source>
</reference>
<evidence type="ECO:0000256" key="5">
    <source>
        <dbReference type="ARBA" id="ARBA00023136"/>
    </source>
</evidence>
<dbReference type="PANTHER" id="PTHR31218">
    <property type="entry name" value="WAT1-RELATED PROTEIN"/>
    <property type="match status" value="1"/>
</dbReference>
<dbReference type="Pfam" id="PF00892">
    <property type="entry name" value="EamA"/>
    <property type="match status" value="2"/>
</dbReference>
<feature type="domain" description="EamA" evidence="7">
    <location>
        <begin position="185"/>
        <end position="322"/>
    </location>
</feature>
<organism evidence="8 9">
    <name type="scientific">Rhodamnia argentea</name>
    <dbReference type="NCBI Taxonomy" id="178133"/>
    <lineage>
        <taxon>Eukaryota</taxon>
        <taxon>Viridiplantae</taxon>
        <taxon>Streptophyta</taxon>
        <taxon>Embryophyta</taxon>
        <taxon>Tracheophyta</taxon>
        <taxon>Spermatophyta</taxon>
        <taxon>Magnoliopsida</taxon>
        <taxon>eudicotyledons</taxon>
        <taxon>Gunneridae</taxon>
        <taxon>Pentapetalae</taxon>
        <taxon>rosids</taxon>
        <taxon>malvids</taxon>
        <taxon>Myrtales</taxon>
        <taxon>Myrtaceae</taxon>
        <taxon>Myrtoideae</taxon>
        <taxon>Myrteae</taxon>
        <taxon>Australasian group</taxon>
        <taxon>Rhodamnia</taxon>
    </lineage>
</organism>
<feature type="transmembrane region" description="Helical" evidence="6">
    <location>
        <begin position="182"/>
        <end position="202"/>
    </location>
</feature>
<evidence type="ECO:0000256" key="3">
    <source>
        <dbReference type="ARBA" id="ARBA00022692"/>
    </source>
</evidence>
<accession>A0A8B8P482</accession>
<dbReference type="GO" id="GO:0016020">
    <property type="term" value="C:membrane"/>
    <property type="evidence" value="ECO:0007669"/>
    <property type="project" value="UniProtKB-SubCell"/>
</dbReference>
<evidence type="ECO:0000256" key="6">
    <source>
        <dbReference type="RuleBase" id="RU363077"/>
    </source>
</evidence>
<sequence>MGSVDFMPLLAMVMVQVGYAGMNITSKLAMDSGMNPFVLVTYRQIFATLATIPFALILERKTRPKITAPILLQIFMCSLTGAFMNPVFYFVGLNNSTPTIACALGNILPAVTFLFALIFRQESLGIKSKAGQAKVIGTLVCVGGAMLLSFYHGPEIGIGSSAIHWKYAEKMTDEHPTKKGNFFLGPFLLFASSAAWALWFIIQAKLSTKFPAPYTTTTLMCLMASVECAAVSAAVEHRVAAWSLRSGIRLISAVYAGFVCSAVAFCVMTWCVQRKGPLYTSVFSPLLLVITAILSWALLREKLFVGTLVGSVLIIAGLYSVLWGKDKEVKQANIAEKMEAAAKNREKEDLELQFQAHGNGGDGQHDHN</sequence>
<dbReference type="KEGG" id="rarg:115740293"/>
<feature type="transmembrane region" description="Helical" evidence="6">
    <location>
        <begin position="247"/>
        <end position="271"/>
    </location>
</feature>
<keyword evidence="5 6" id="KW-0472">Membrane</keyword>
<keyword evidence="4 6" id="KW-1133">Transmembrane helix</keyword>
<dbReference type="GeneID" id="115740293"/>
<dbReference type="RefSeq" id="XP_030529637.1">
    <property type="nucleotide sequence ID" value="XM_030673777.2"/>
</dbReference>
<dbReference type="AlphaFoldDB" id="A0A8B8P482"/>
<feature type="transmembrane region" description="Helical" evidence="6">
    <location>
        <begin position="7"/>
        <end position="25"/>
    </location>
</feature>
<name>A0A8B8P482_9MYRT</name>
<comment type="subcellular location">
    <subcellularLocation>
        <location evidence="1 6">Membrane</location>
        <topology evidence="1 6">Multi-pass membrane protein</topology>
    </subcellularLocation>
</comment>
<protein>
    <recommendedName>
        <fullName evidence="6">WAT1-related protein</fullName>
    </recommendedName>
</protein>
<feature type="domain" description="EamA" evidence="7">
    <location>
        <begin position="9"/>
        <end position="149"/>
    </location>
</feature>
<feature type="transmembrane region" description="Helical" evidence="6">
    <location>
        <begin position="278"/>
        <end position="297"/>
    </location>
</feature>
<evidence type="ECO:0000313" key="8">
    <source>
        <dbReference type="Proteomes" id="UP000827889"/>
    </source>
</evidence>
<feature type="transmembrane region" description="Helical" evidence="6">
    <location>
        <begin position="70"/>
        <end position="92"/>
    </location>
</feature>
<evidence type="ECO:0000256" key="1">
    <source>
        <dbReference type="ARBA" id="ARBA00004141"/>
    </source>
</evidence>
<dbReference type="InterPro" id="IPR030184">
    <property type="entry name" value="WAT1-related"/>
</dbReference>
<feature type="transmembrane region" description="Helical" evidence="6">
    <location>
        <begin position="303"/>
        <end position="322"/>
    </location>
</feature>
<dbReference type="SUPFAM" id="SSF103481">
    <property type="entry name" value="Multidrug resistance efflux transporter EmrE"/>
    <property type="match status" value="2"/>
</dbReference>
<evidence type="ECO:0000256" key="4">
    <source>
        <dbReference type="ARBA" id="ARBA00022989"/>
    </source>
</evidence>
<keyword evidence="8" id="KW-1185">Reference proteome</keyword>
<dbReference type="GO" id="GO:0022857">
    <property type="term" value="F:transmembrane transporter activity"/>
    <property type="evidence" value="ECO:0007669"/>
    <property type="project" value="InterPro"/>
</dbReference>
<evidence type="ECO:0000256" key="2">
    <source>
        <dbReference type="ARBA" id="ARBA00007635"/>
    </source>
</evidence>
<reference evidence="8" key="1">
    <citation type="submission" date="2025-05" db="UniProtKB">
        <authorList>
            <consortium name="RefSeq"/>
        </authorList>
    </citation>
    <scope>NUCLEOTIDE SEQUENCE [LARGE SCALE GENOMIC DNA]</scope>
</reference>
<dbReference type="OrthoDB" id="1728340at2759"/>
<dbReference type="Proteomes" id="UP000827889">
    <property type="component" value="Chromosome 1"/>
</dbReference>
<feature type="transmembrane region" description="Helical" evidence="6">
    <location>
        <begin position="37"/>
        <end position="58"/>
    </location>
</feature>
<dbReference type="InterPro" id="IPR000620">
    <property type="entry name" value="EamA_dom"/>
</dbReference>
<evidence type="ECO:0000313" key="9">
    <source>
        <dbReference type="RefSeq" id="XP_030529637.1"/>
    </source>
</evidence>
<proteinExistence type="inferred from homology"/>
<gene>
    <name evidence="9" type="primary">LOC115740293</name>
</gene>
<keyword evidence="3 6" id="KW-0812">Transmembrane</keyword>
<comment type="similarity">
    <text evidence="2 6">Belongs to the drug/metabolite transporter (DMT) superfamily. Plant drug/metabolite exporter (P-DME) (TC 2.A.7.4) family.</text>
</comment>
<feature type="transmembrane region" description="Helical" evidence="6">
    <location>
        <begin position="98"/>
        <end position="119"/>
    </location>
</feature>